<dbReference type="PRINTS" id="PR00455">
    <property type="entry name" value="HTHTETR"/>
</dbReference>
<dbReference type="SUPFAM" id="SSF48498">
    <property type="entry name" value="Tetracyclin repressor-like, C-terminal domain"/>
    <property type="match status" value="1"/>
</dbReference>
<name>A0A2C9CNX5_9RHOB</name>
<dbReference type="InterPro" id="IPR009057">
    <property type="entry name" value="Homeodomain-like_sf"/>
</dbReference>
<dbReference type="Pfam" id="PF00440">
    <property type="entry name" value="TetR_N"/>
    <property type="match status" value="1"/>
</dbReference>
<evidence type="ECO:0000256" key="3">
    <source>
        <dbReference type="ARBA" id="ARBA00023163"/>
    </source>
</evidence>
<dbReference type="Gene3D" id="1.10.357.10">
    <property type="entry name" value="Tetracycline Repressor, domain 2"/>
    <property type="match status" value="1"/>
</dbReference>
<evidence type="ECO:0000259" key="5">
    <source>
        <dbReference type="PROSITE" id="PS50977"/>
    </source>
</evidence>
<sequence length="198" mass="22005">MSTEKQPAGRPRDTEAAGAIKAATLKLVRERGYGKVSIAAIAAEANVARQTLYNRWNTKANLVLDAVFEETAQYADTPQHDPNQSSKSQLERFLAQVFTHLTENGDPIRALIAAAQDDHAFRQVFSERFVKPREKMVTDLLRNAQNNGEIAPTRNVEMLSSFVHGAFWYALLNGDPVDNDLARNIAGEIFTHVPDRSV</sequence>
<gene>
    <name evidence="6" type="ORF">SAMN06273572_1011086</name>
</gene>
<dbReference type="GO" id="GO:0003700">
    <property type="term" value="F:DNA-binding transcription factor activity"/>
    <property type="evidence" value="ECO:0007669"/>
    <property type="project" value="TreeGrafter"/>
</dbReference>
<reference evidence="7" key="1">
    <citation type="submission" date="2017-09" db="EMBL/GenBank/DDBJ databases">
        <authorList>
            <person name="Varghese N."/>
            <person name="Submissions S."/>
        </authorList>
    </citation>
    <scope>NUCLEOTIDE SEQUENCE [LARGE SCALE GENOMIC DNA]</scope>
    <source>
        <strain evidence="7">C7</strain>
    </source>
</reference>
<dbReference type="GO" id="GO:0000976">
    <property type="term" value="F:transcription cis-regulatory region binding"/>
    <property type="evidence" value="ECO:0007669"/>
    <property type="project" value="TreeGrafter"/>
</dbReference>
<dbReference type="InterPro" id="IPR011075">
    <property type="entry name" value="TetR_C"/>
</dbReference>
<dbReference type="RefSeq" id="WP_097928751.1">
    <property type="nucleotide sequence ID" value="NZ_OCTN01000001.1"/>
</dbReference>
<feature type="DNA-binding region" description="H-T-H motif" evidence="4">
    <location>
        <begin position="37"/>
        <end position="56"/>
    </location>
</feature>
<keyword evidence="3" id="KW-0804">Transcription</keyword>
<dbReference type="PROSITE" id="PS50977">
    <property type="entry name" value="HTH_TETR_2"/>
    <property type="match status" value="1"/>
</dbReference>
<dbReference type="AlphaFoldDB" id="A0A2C9CNX5"/>
<dbReference type="EMBL" id="OCTN01000001">
    <property type="protein sequence ID" value="SOH93231.1"/>
    <property type="molecule type" value="Genomic_DNA"/>
</dbReference>
<evidence type="ECO:0000313" key="6">
    <source>
        <dbReference type="EMBL" id="SOH93231.1"/>
    </source>
</evidence>
<feature type="domain" description="HTH tetR-type" evidence="5">
    <location>
        <begin position="14"/>
        <end position="74"/>
    </location>
</feature>
<evidence type="ECO:0000256" key="2">
    <source>
        <dbReference type="ARBA" id="ARBA00023125"/>
    </source>
</evidence>
<keyword evidence="7" id="KW-1185">Reference proteome</keyword>
<dbReference type="InterPro" id="IPR050109">
    <property type="entry name" value="HTH-type_TetR-like_transc_reg"/>
</dbReference>
<dbReference type="SUPFAM" id="SSF46689">
    <property type="entry name" value="Homeodomain-like"/>
    <property type="match status" value="1"/>
</dbReference>
<dbReference type="InterPro" id="IPR001647">
    <property type="entry name" value="HTH_TetR"/>
</dbReference>
<accession>A0A2C9CNX5</accession>
<proteinExistence type="predicted"/>
<dbReference type="Pfam" id="PF16859">
    <property type="entry name" value="TetR_C_11"/>
    <property type="match status" value="1"/>
</dbReference>
<keyword evidence="1" id="KW-0805">Transcription regulation</keyword>
<organism evidence="6 7">
    <name type="scientific">Pontivivens marinum</name>
    <dbReference type="NCBI Taxonomy" id="1690039"/>
    <lineage>
        <taxon>Bacteria</taxon>
        <taxon>Pseudomonadati</taxon>
        <taxon>Pseudomonadota</taxon>
        <taxon>Alphaproteobacteria</taxon>
        <taxon>Rhodobacterales</taxon>
        <taxon>Paracoccaceae</taxon>
        <taxon>Pontivivens</taxon>
    </lineage>
</organism>
<keyword evidence="2 4" id="KW-0238">DNA-binding</keyword>
<dbReference type="Proteomes" id="UP000220034">
    <property type="component" value="Unassembled WGS sequence"/>
</dbReference>
<dbReference type="OrthoDB" id="9808189at2"/>
<evidence type="ECO:0000256" key="4">
    <source>
        <dbReference type="PROSITE-ProRule" id="PRU00335"/>
    </source>
</evidence>
<dbReference type="PANTHER" id="PTHR30055">
    <property type="entry name" value="HTH-TYPE TRANSCRIPTIONAL REGULATOR RUTR"/>
    <property type="match status" value="1"/>
</dbReference>
<evidence type="ECO:0000256" key="1">
    <source>
        <dbReference type="ARBA" id="ARBA00023015"/>
    </source>
</evidence>
<dbReference type="Gene3D" id="1.10.10.60">
    <property type="entry name" value="Homeodomain-like"/>
    <property type="match status" value="1"/>
</dbReference>
<dbReference type="InterPro" id="IPR036271">
    <property type="entry name" value="Tet_transcr_reg_TetR-rel_C_sf"/>
</dbReference>
<dbReference type="PANTHER" id="PTHR30055:SF148">
    <property type="entry name" value="TETR-FAMILY TRANSCRIPTIONAL REGULATOR"/>
    <property type="match status" value="1"/>
</dbReference>
<evidence type="ECO:0000313" key="7">
    <source>
        <dbReference type="Proteomes" id="UP000220034"/>
    </source>
</evidence>
<protein>
    <submittedName>
        <fullName evidence="6">Transcriptional regulator, TetR family</fullName>
    </submittedName>
</protein>